<dbReference type="AlphaFoldDB" id="A0A0H4W8E1"/>
<dbReference type="RefSeq" id="WP_048921755.1">
    <property type="nucleotide sequence ID" value="NZ_CP010777.1"/>
</dbReference>
<name>A0A0H4W8E1_9BACT</name>
<dbReference type="OrthoDB" id="1118033at2"/>
<organism evidence="1 2">
    <name type="scientific">Rufibacter radiotolerans</name>
    <dbReference type="NCBI Taxonomy" id="1379910"/>
    <lineage>
        <taxon>Bacteria</taxon>
        <taxon>Pseudomonadati</taxon>
        <taxon>Bacteroidota</taxon>
        <taxon>Cytophagia</taxon>
        <taxon>Cytophagales</taxon>
        <taxon>Hymenobacteraceae</taxon>
        <taxon>Rufibacter</taxon>
    </lineage>
</organism>
<dbReference type="PATRIC" id="fig|1379910.4.peg.3396"/>
<keyword evidence="2" id="KW-1185">Reference proteome</keyword>
<gene>
    <name evidence="1" type="ORF">TH63_15585</name>
</gene>
<accession>A0A0H4W8E1</accession>
<reference evidence="1 2" key="1">
    <citation type="submission" date="2015-01" db="EMBL/GenBank/DDBJ databases">
        <title>Rufibacter sp./DG31D/ whole genome sequencing.</title>
        <authorList>
            <person name="Kim M.K."/>
            <person name="Srinivasan S."/>
            <person name="Lee J.-J."/>
        </authorList>
    </citation>
    <scope>NUCLEOTIDE SEQUENCE [LARGE SCALE GENOMIC DNA]</scope>
    <source>
        <strain evidence="1 2">DG31D</strain>
    </source>
</reference>
<dbReference type="STRING" id="1379910.TH63_15585"/>
<evidence type="ECO:0000313" key="1">
    <source>
        <dbReference type="EMBL" id="AKQ46721.1"/>
    </source>
</evidence>
<sequence>MNYTLILDSATTVDEIPEYWTPQDYIQLLEKFNFPDAASASPESLPELLAMAITDFEPNVAAALVLEYKLSEQLNEGQIHQISNDMLLDKISEEYPDISLHAPLFHINQLLYKAFNGKFPNAKATLIQFTATPEDPAHDAPLSKEGALRLFGQGLSESNLIKRLFGEQMAGTVAFTEAEDIVWELQNTGNNTYSLLTSAYWLSKDDLVANEFKGAYDPAPVPEETV</sequence>
<dbReference type="KEGG" id="ruf:TH63_15585"/>
<proteinExistence type="predicted"/>
<evidence type="ECO:0000313" key="2">
    <source>
        <dbReference type="Proteomes" id="UP000036458"/>
    </source>
</evidence>
<dbReference type="Proteomes" id="UP000036458">
    <property type="component" value="Chromosome"/>
</dbReference>
<protein>
    <submittedName>
        <fullName evidence="1">Uncharacterized protein</fullName>
    </submittedName>
</protein>
<dbReference type="EMBL" id="CP010777">
    <property type="protein sequence ID" value="AKQ46721.1"/>
    <property type="molecule type" value="Genomic_DNA"/>
</dbReference>